<dbReference type="InterPro" id="IPR000412">
    <property type="entry name" value="ABC_2_transport"/>
</dbReference>
<reference evidence="7 8" key="1">
    <citation type="submission" date="2016-11" db="EMBL/GenBank/DDBJ databases">
        <authorList>
            <person name="Jaros S."/>
            <person name="Januszkiewicz K."/>
            <person name="Wedrychowicz H."/>
        </authorList>
    </citation>
    <scope>NUCLEOTIDE SEQUENCE [LARGE SCALE GENOMIC DNA]</scope>
    <source>
        <strain evidence="7 8">DSM 17477</strain>
    </source>
</reference>
<evidence type="ECO:0000256" key="1">
    <source>
        <dbReference type="ARBA" id="ARBA00004141"/>
    </source>
</evidence>
<dbReference type="PROSITE" id="PS51012">
    <property type="entry name" value="ABC_TM2"/>
    <property type="match status" value="1"/>
</dbReference>
<feature type="domain" description="ABC transmembrane type-2" evidence="6">
    <location>
        <begin position="21"/>
        <end position="243"/>
    </location>
</feature>
<comment type="similarity">
    <text evidence="5">Belongs to the ABC-2 integral membrane protein family.</text>
</comment>
<keyword evidence="4 5" id="KW-0472">Membrane</keyword>
<dbReference type="InterPro" id="IPR013525">
    <property type="entry name" value="ABC2_TM"/>
</dbReference>
<dbReference type="Pfam" id="PF01061">
    <property type="entry name" value="ABC2_membrane"/>
    <property type="match status" value="1"/>
</dbReference>
<dbReference type="OrthoDB" id="111284at2"/>
<gene>
    <name evidence="7" type="ORF">SAMN02745751_03295</name>
</gene>
<evidence type="ECO:0000256" key="5">
    <source>
        <dbReference type="RuleBase" id="RU361157"/>
    </source>
</evidence>
<evidence type="ECO:0000259" key="6">
    <source>
        <dbReference type="PROSITE" id="PS51012"/>
    </source>
</evidence>
<evidence type="ECO:0000313" key="8">
    <source>
        <dbReference type="Proteomes" id="UP000184052"/>
    </source>
</evidence>
<dbReference type="AlphaFoldDB" id="A0A1M6LX24"/>
<evidence type="ECO:0000256" key="3">
    <source>
        <dbReference type="ARBA" id="ARBA00022989"/>
    </source>
</evidence>
<evidence type="ECO:0000313" key="7">
    <source>
        <dbReference type="EMBL" id="SHJ75739.1"/>
    </source>
</evidence>
<sequence>MGALKVILWQELVLFKRKFWGITTGAMISPMLYLIVFGWGLGDGMQVEGQDYLTFVIPGIVAMTTMVVSYNNLANNINISRIYEKTFESFMVAPIKMHVYALAKILGGALRGMYSGALIILIVSVFGTKLAVTPYFIFVMFLNCMVFSSIGFTVGLIINSHMEMSKFSNFVITPMSFLCGTFFSLGKMPMIVKGLIMVLPLTHTSIALRSTGENLMSDMIHPAILIAYFIVMFSVGVRKCLKAE</sequence>
<dbReference type="PIRSF" id="PIRSF006648">
    <property type="entry name" value="DrrB"/>
    <property type="match status" value="1"/>
</dbReference>
<keyword evidence="5" id="KW-1003">Cell membrane</keyword>
<dbReference type="PRINTS" id="PR00164">
    <property type="entry name" value="ABC2TRNSPORT"/>
</dbReference>
<dbReference type="InterPro" id="IPR052522">
    <property type="entry name" value="ABC-2_transport_permease"/>
</dbReference>
<dbReference type="InterPro" id="IPR047817">
    <property type="entry name" value="ABC2_TM_bact-type"/>
</dbReference>
<feature type="transmembrane region" description="Helical" evidence="5">
    <location>
        <begin position="219"/>
        <end position="237"/>
    </location>
</feature>
<organism evidence="7 8">
    <name type="scientific">Dethiosulfatibacter aminovorans DSM 17477</name>
    <dbReference type="NCBI Taxonomy" id="1121476"/>
    <lineage>
        <taxon>Bacteria</taxon>
        <taxon>Bacillati</taxon>
        <taxon>Bacillota</taxon>
        <taxon>Tissierellia</taxon>
        <taxon>Dethiosulfatibacter</taxon>
    </lineage>
</organism>
<evidence type="ECO:0000256" key="2">
    <source>
        <dbReference type="ARBA" id="ARBA00022692"/>
    </source>
</evidence>
<feature type="transmembrane region" description="Helical" evidence="5">
    <location>
        <begin position="135"/>
        <end position="158"/>
    </location>
</feature>
<protein>
    <recommendedName>
        <fullName evidence="5">Transport permease protein</fullName>
    </recommendedName>
</protein>
<keyword evidence="8" id="KW-1185">Reference proteome</keyword>
<accession>A0A1M6LX24</accession>
<dbReference type="PANTHER" id="PTHR43332">
    <property type="entry name" value="INNER MEMBRANE TRANSPORT PERMEASE YADH-RELATED"/>
    <property type="match status" value="1"/>
</dbReference>
<feature type="transmembrane region" description="Helical" evidence="5">
    <location>
        <begin position="52"/>
        <end position="73"/>
    </location>
</feature>
<dbReference type="Proteomes" id="UP000184052">
    <property type="component" value="Unassembled WGS sequence"/>
</dbReference>
<dbReference type="GO" id="GO:0043190">
    <property type="term" value="C:ATP-binding cassette (ABC) transporter complex"/>
    <property type="evidence" value="ECO:0007669"/>
    <property type="project" value="InterPro"/>
</dbReference>
<keyword evidence="3 5" id="KW-1133">Transmembrane helix</keyword>
<dbReference type="GO" id="GO:0140359">
    <property type="term" value="F:ABC-type transporter activity"/>
    <property type="evidence" value="ECO:0007669"/>
    <property type="project" value="InterPro"/>
</dbReference>
<feature type="transmembrane region" description="Helical" evidence="5">
    <location>
        <begin position="99"/>
        <end position="123"/>
    </location>
</feature>
<dbReference type="PANTHER" id="PTHR43332:SF2">
    <property type="entry name" value="INNER MEMBRANE TRANSPORT PERMEASE YADH"/>
    <property type="match status" value="1"/>
</dbReference>
<feature type="transmembrane region" description="Helical" evidence="5">
    <location>
        <begin position="170"/>
        <end position="199"/>
    </location>
</feature>
<keyword evidence="5" id="KW-0813">Transport</keyword>
<comment type="subcellular location">
    <subcellularLocation>
        <location evidence="5">Cell membrane</location>
        <topology evidence="5">Multi-pass membrane protein</topology>
    </subcellularLocation>
    <subcellularLocation>
        <location evidence="1">Membrane</location>
        <topology evidence="1">Multi-pass membrane protein</topology>
    </subcellularLocation>
</comment>
<feature type="transmembrane region" description="Helical" evidence="5">
    <location>
        <begin position="20"/>
        <end position="40"/>
    </location>
</feature>
<dbReference type="STRING" id="1121476.SAMN02745751_03295"/>
<dbReference type="EMBL" id="FQZL01000035">
    <property type="protein sequence ID" value="SHJ75739.1"/>
    <property type="molecule type" value="Genomic_DNA"/>
</dbReference>
<name>A0A1M6LX24_9FIRM</name>
<evidence type="ECO:0000256" key="4">
    <source>
        <dbReference type="ARBA" id="ARBA00023136"/>
    </source>
</evidence>
<proteinExistence type="inferred from homology"/>
<keyword evidence="2 5" id="KW-0812">Transmembrane</keyword>